<gene>
    <name evidence="1" type="ORF">MTR67_038763</name>
</gene>
<evidence type="ECO:0000313" key="2">
    <source>
        <dbReference type="Proteomes" id="UP001234989"/>
    </source>
</evidence>
<keyword evidence="2" id="KW-1185">Reference proteome</keyword>
<reference evidence="1" key="1">
    <citation type="submission" date="2023-08" db="EMBL/GenBank/DDBJ databases">
        <title>A de novo genome assembly of Solanum verrucosum Schlechtendal, a Mexican diploid species geographically isolated from the other diploid A-genome species in potato relatives.</title>
        <authorList>
            <person name="Hosaka K."/>
        </authorList>
    </citation>
    <scope>NUCLEOTIDE SEQUENCE</scope>
    <source>
        <tissue evidence="1">Young leaves</tissue>
    </source>
</reference>
<organism evidence="1 2">
    <name type="scientific">Solanum verrucosum</name>
    <dbReference type="NCBI Taxonomy" id="315347"/>
    <lineage>
        <taxon>Eukaryota</taxon>
        <taxon>Viridiplantae</taxon>
        <taxon>Streptophyta</taxon>
        <taxon>Embryophyta</taxon>
        <taxon>Tracheophyta</taxon>
        <taxon>Spermatophyta</taxon>
        <taxon>Magnoliopsida</taxon>
        <taxon>eudicotyledons</taxon>
        <taxon>Gunneridae</taxon>
        <taxon>Pentapetalae</taxon>
        <taxon>asterids</taxon>
        <taxon>lamiids</taxon>
        <taxon>Solanales</taxon>
        <taxon>Solanaceae</taxon>
        <taxon>Solanoideae</taxon>
        <taxon>Solaneae</taxon>
        <taxon>Solanum</taxon>
    </lineage>
</organism>
<evidence type="ECO:0000313" key="1">
    <source>
        <dbReference type="EMBL" id="WMV45378.1"/>
    </source>
</evidence>
<protein>
    <submittedName>
        <fullName evidence="1">Uncharacterized protein</fullName>
    </submittedName>
</protein>
<dbReference type="Proteomes" id="UP001234989">
    <property type="component" value="Chromosome 9"/>
</dbReference>
<name>A0AAF0ZPS8_SOLVR</name>
<sequence>MRVRLGPTMAIECRPCRGCRLGS</sequence>
<proteinExistence type="predicted"/>
<dbReference type="EMBL" id="CP133620">
    <property type="protein sequence ID" value="WMV45378.1"/>
    <property type="molecule type" value="Genomic_DNA"/>
</dbReference>
<accession>A0AAF0ZPS8</accession>
<dbReference type="AlphaFoldDB" id="A0AAF0ZPS8"/>